<dbReference type="InterPro" id="IPR014875">
    <property type="entry name" value="Mor_transcription_activator"/>
</dbReference>
<dbReference type="InterPro" id="IPR009057">
    <property type="entry name" value="Homeodomain-like_sf"/>
</dbReference>
<keyword evidence="3" id="KW-1185">Reference proteome</keyword>
<dbReference type="Pfam" id="PF08765">
    <property type="entry name" value="Mor"/>
    <property type="match status" value="1"/>
</dbReference>
<name>A0A4R3JWI3_9PROT</name>
<proteinExistence type="predicted"/>
<accession>A0A4R3JWI3</accession>
<sequence>MALADTRFLEQLIGREALETLIQTCGGLSVAIPKRLPLSGPLVDLPQPAQEALVRYVGGTELYIPKCDGARREAVRACIRAEYDAGASVKALARRYGYTERHIYNILGRLPEPDLNGTLF</sequence>
<dbReference type="Proteomes" id="UP000295135">
    <property type="component" value="Unassembled WGS sequence"/>
</dbReference>
<evidence type="ECO:0000259" key="1">
    <source>
        <dbReference type="Pfam" id="PF08765"/>
    </source>
</evidence>
<dbReference type="OrthoDB" id="8896696at2"/>
<evidence type="ECO:0000313" key="3">
    <source>
        <dbReference type="Proteomes" id="UP000295135"/>
    </source>
</evidence>
<organism evidence="2 3">
    <name type="scientific">Sulfuritortus calidifontis</name>
    <dbReference type="NCBI Taxonomy" id="1914471"/>
    <lineage>
        <taxon>Bacteria</taxon>
        <taxon>Pseudomonadati</taxon>
        <taxon>Pseudomonadota</taxon>
        <taxon>Betaproteobacteria</taxon>
        <taxon>Nitrosomonadales</taxon>
        <taxon>Thiobacillaceae</taxon>
        <taxon>Sulfuritortus</taxon>
    </lineage>
</organism>
<comment type="caution">
    <text evidence="2">The sequence shown here is derived from an EMBL/GenBank/DDBJ whole genome shotgun (WGS) entry which is preliminary data.</text>
</comment>
<protein>
    <submittedName>
        <fullName evidence="2">Mor transcription activator family protein</fullName>
    </submittedName>
</protein>
<dbReference type="EMBL" id="SLZY01000014">
    <property type="protein sequence ID" value="TCS70693.1"/>
    <property type="molecule type" value="Genomic_DNA"/>
</dbReference>
<evidence type="ECO:0000313" key="2">
    <source>
        <dbReference type="EMBL" id="TCS70693.1"/>
    </source>
</evidence>
<gene>
    <name evidence="2" type="ORF">EDC61_11420</name>
</gene>
<dbReference type="AlphaFoldDB" id="A0A4R3JWI3"/>
<dbReference type="Gene3D" id="1.10.10.60">
    <property type="entry name" value="Homeodomain-like"/>
    <property type="match status" value="1"/>
</dbReference>
<feature type="domain" description="Mor transcription activator" evidence="1">
    <location>
        <begin position="51"/>
        <end position="110"/>
    </location>
</feature>
<dbReference type="SUPFAM" id="SSF46689">
    <property type="entry name" value="Homeodomain-like"/>
    <property type="match status" value="1"/>
</dbReference>
<dbReference type="RefSeq" id="WP_126463911.1">
    <property type="nucleotide sequence ID" value="NZ_AP018721.1"/>
</dbReference>
<reference evidence="2 3" key="1">
    <citation type="submission" date="2019-03" db="EMBL/GenBank/DDBJ databases">
        <title>Genomic Encyclopedia of Type Strains, Phase IV (KMG-IV): sequencing the most valuable type-strain genomes for metagenomic binning, comparative biology and taxonomic classification.</title>
        <authorList>
            <person name="Goeker M."/>
        </authorList>
    </citation>
    <scope>NUCLEOTIDE SEQUENCE [LARGE SCALE GENOMIC DNA]</scope>
    <source>
        <strain evidence="2 3">DSM 103923</strain>
    </source>
</reference>